<dbReference type="AlphaFoldDB" id="A0AAV6PZT6"/>
<dbReference type="Proteomes" id="UP000693946">
    <property type="component" value="Linkage Group LG8"/>
</dbReference>
<evidence type="ECO:0000313" key="2">
    <source>
        <dbReference type="Proteomes" id="UP000693946"/>
    </source>
</evidence>
<sequence length="293" mass="32259">MTIVWLQREVTKASYLLPVEGQNDWLSQGAELAPIAVEVRNSIENAVPLTFSTHVASRGILIGALKKLMDSNTDFKFTYRDDPDYGPYLESVNGLAGDDKQRTYWELLVETPDGKTIRPEVGIGCYIPSKNEKQDERLTGALFAVLSRSCQDCRLEAPDDTWHSSVSADTAYAGSREDEVGGQRGERYVERVLETRGVRREGEGVDSVPTCFPYGPIVKSRVTSSAEGSRLKVMPSPSSASWRAANADGCSYWCCTESGTCFPHCRALIKWHSFASPAGNSQYQSSSSPSSQY</sequence>
<reference evidence="1 2" key="1">
    <citation type="journal article" date="2021" name="Sci. Rep.">
        <title>Chromosome anchoring in Senegalese sole (Solea senegalensis) reveals sex-associated markers and genome rearrangements in flatfish.</title>
        <authorList>
            <person name="Guerrero-Cozar I."/>
            <person name="Gomez-Garrido J."/>
            <person name="Berbel C."/>
            <person name="Martinez-Blanch J.F."/>
            <person name="Alioto T."/>
            <person name="Claros M.G."/>
            <person name="Gagnaire P.A."/>
            <person name="Manchado M."/>
        </authorList>
    </citation>
    <scope>NUCLEOTIDE SEQUENCE [LARGE SCALE GENOMIC DNA]</scope>
    <source>
        <strain evidence="1">Sse05_10M</strain>
    </source>
</reference>
<organism evidence="1 2">
    <name type="scientific">Solea senegalensis</name>
    <name type="common">Senegalese sole</name>
    <dbReference type="NCBI Taxonomy" id="28829"/>
    <lineage>
        <taxon>Eukaryota</taxon>
        <taxon>Metazoa</taxon>
        <taxon>Chordata</taxon>
        <taxon>Craniata</taxon>
        <taxon>Vertebrata</taxon>
        <taxon>Euteleostomi</taxon>
        <taxon>Actinopterygii</taxon>
        <taxon>Neopterygii</taxon>
        <taxon>Teleostei</taxon>
        <taxon>Neoteleostei</taxon>
        <taxon>Acanthomorphata</taxon>
        <taxon>Carangaria</taxon>
        <taxon>Pleuronectiformes</taxon>
        <taxon>Pleuronectoidei</taxon>
        <taxon>Soleidae</taxon>
        <taxon>Solea</taxon>
    </lineage>
</organism>
<accession>A0AAV6PZT6</accession>
<proteinExistence type="predicted"/>
<gene>
    <name evidence="1" type="ORF">JOB18_044518</name>
</gene>
<keyword evidence="2" id="KW-1185">Reference proteome</keyword>
<dbReference type="PANTHER" id="PTHR10559:SF18">
    <property type="entry name" value="TRANSCOBALAMIN II"/>
    <property type="match status" value="1"/>
</dbReference>
<comment type="caution">
    <text evidence="1">The sequence shown here is derived from an EMBL/GenBank/DDBJ whole genome shotgun (WGS) entry which is preliminary data.</text>
</comment>
<name>A0AAV6PZT6_SOLSE</name>
<evidence type="ECO:0000313" key="1">
    <source>
        <dbReference type="EMBL" id="KAG7480147.1"/>
    </source>
</evidence>
<dbReference type="GO" id="GO:0005615">
    <property type="term" value="C:extracellular space"/>
    <property type="evidence" value="ECO:0007669"/>
    <property type="project" value="TreeGrafter"/>
</dbReference>
<dbReference type="EMBL" id="JAGKHQ010000020">
    <property type="protein sequence ID" value="KAG7480147.1"/>
    <property type="molecule type" value="Genomic_DNA"/>
</dbReference>
<dbReference type="PANTHER" id="PTHR10559">
    <property type="entry name" value="TRANSCOBALAMIN-1/GASTRIC INTRINSIC FACTOR"/>
    <property type="match status" value="1"/>
</dbReference>
<dbReference type="GO" id="GO:0031419">
    <property type="term" value="F:cobalamin binding"/>
    <property type="evidence" value="ECO:0007669"/>
    <property type="project" value="TreeGrafter"/>
</dbReference>
<dbReference type="InterPro" id="IPR051588">
    <property type="entry name" value="Cobalamin_Transport"/>
</dbReference>
<protein>
    <submittedName>
        <fullName evidence="1">Uncharacterized protein</fullName>
    </submittedName>
</protein>
<dbReference type="GO" id="GO:0015889">
    <property type="term" value="P:cobalamin transport"/>
    <property type="evidence" value="ECO:0007669"/>
    <property type="project" value="TreeGrafter"/>
</dbReference>